<dbReference type="PANTHER" id="PTHR43289">
    <property type="entry name" value="MITOGEN-ACTIVATED PROTEIN KINASE KINASE KINASE 20-RELATED"/>
    <property type="match status" value="1"/>
</dbReference>
<evidence type="ECO:0000259" key="6">
    <source>
        <dbReference type="PROSITE" id="PS50011"/>
    </source>
</evidence>
<proteinExistence type="predicted"/>
<keyword evidence="8" id="KW-1185">Reference proteome</keyword>
<dbReference type="CDD" id="cd14014">
    <property type="entry name" value="STKc_PknB_like"/>
    <property type="match status" value="1"/>
</dbReference>
<dbReference type="GO" id="GO:0005524">
    <property type="term" value="F:ATP binding"/>
    <property type="evidence" value="ECO:0007669"/>
    <property type="project" value="UniProtKB-KW"/>
</dbReference>
<evidence type="ECO:0000256" key="3">
    <source>
        <dbReference type="ARBA" id="ARBA00022777"/>
    </source>
</evidence>
<evidence type="ECO:0000256" key="1">
    <source>
        <dbReference type="ARBA" id="ARBA00022679"/>
    </source>
</evidence>
<feature type="compositionally biased region" description="Basic and acidic residues" evidence="5">
    <location>
        <begin position="22"/>
        <end position="47"/>
    </location>
</feature>
<feature type="domain" description="Protein kinase" evidence="6">
    <location>
        <begin position="203"/>
        <end position="433"/>
    </location>
</feature>
<dbReference type="GO" id="GO:0004674">
    <property type="term" value="F:protein serine/threonine kinase activity"/>
    <property type="evidence" value="ECO:0007669"/>
    <property type="project" value="TreeGrafter"/>
</dbReference>
<dbReference type="EMBL" id="SSMQ01000020">
    <property type="protein sequence ID" value="TKD06250.1"/>
    <property type="molecule type" value="Genomic_DNA"/>
</dbReference>
<keyword evidence="1" id="KW-0808">Transferase</keyword>
<dbReference type="OrthoDB" id="5496604at2"/>
<dbReference type="Pfam" id="PF00069">
    <property type="entry name" value="Pkinase"/>
    <property type="match status" value="1"/>
</dbReference>
<organism evidence="7 8">
    <name type="scientific">Polyangium fumosum</name>
    <dbReference type="NCBI Taxonomy" id="889272"/>
    <lineage>
        <taxon>Bacteria</taxon>
        <taxon>Pseudomonadati</taxon>
        <taxon>Myxococcota</taxon>
        <taxon>Polyangia</taxon>
        <taxon>Polyangiales</taxon>
        <taxon>Polyangiaceae</taxon>
        <taxon>Polyangium</taxon>
    </lineage>
</organism>
<dbReference type="Gene3D" id="3.30.200.20">
    <property type="entry name" value="Phosphorylase Kinase, domain 1"/>
    <property type="match status" value="1"/>
</dbReference>
<evidence type="ECO:0000256" key="2">
    <source>
        <dbReference type="ARBA" id="ARBA00022741"/>
    </source>
</evidence>
<dbReference type="InterPro" id="IPR011009">
    <property type="entry name" value="Kinase-like_dom_sf"/>
</dbReference>
<keyword evidence="4" id="KW-0067">ATP-binding</keyword>
<accession>A0A4U1JAU0</accession>
<keyword evidence="3" id="KW-0418">Kinase</keyword>
<keyword evidence="2" id="KW-0547">Nucleotide-binding</keyword>
<dbReference type="InterPro" id="IPR000719">
    <property type="entry name" value="Prot_kinase_dom"/>
</dbReference>
<dbReference type="SUPFAM" id="SSF56112">
    <property type="entry name" value="Protein kinase-like (PK-like)"/>
    <property type="match status" value="1"/>
</dbReference>
<dbReference type="SMART" id="SM00220">
    <property type="entry name" value="S_TKc"/>
    <property type="match status" value="1"/>
</dbReference>
<dbReference type="RefSeq" id="WP_136930678.1">
    <property type="nucleotide sequence ID" value="NZ_SSMQ01000020.1"/>
</dbReference>
<evidence type="ECO:0000313" key="8">
    <source>
        <dbReference type="Proteomes" id="UP000309215"/>
    </source>
</evidence>
<feature type="region of interest" description="Disordered" evidence="5">
    <location>
        <begin position="16"/>
        <end position="48"/>
    </location>
</feature>
<evidence type="ECO:0000256" key="5">
    <source>
        <dbReference type="SAM" id="MobiDB-lite"/>
    </source>
</evidence>
<sequence>MSLWRKIRGRLFGESDEATSEEALRGADDRATAARAEPRREPARADVDEASAELAQLARVGAPDGPSEEQAILLLRKARGTVREAEAAARVLEAAEDYAVPEAVRLACADILAARGDEKGALDALANASSTPALLLAADLNASLGQLPRALGTIERVLARNIDTPGARERHTRWRAALGAAPGPARRLDEATVVTDAGARAPFRLLREVARGGAGTVYEAEDELLGRRLAFKVYHRRGRDREHLEREARLADRMRGPGVIRVLDADPDEGWLALEWIPRGSVRDVLARGDLAALVPIDRWALPLARALARLHAGGFVHADVKPANVLLRDTGEPLLGDFGIARPLGARGEGGSAGYVSPERIAGRSSDPRDDVYGYGRVLEDVLHRLGERGIAMEEAARWRAIADVCIGPDDRRPANGAELVGRLPTARAKVS</sequence>
<evidence type="ECO:0000313" key="7">
    <source>
        <dbReference type="EMBL" id="TKD06250.1"/>
    </source>
</evidence>
<dbReference type="InterPro" id="IPR008271">
    <property type="entry name" value="Ser/Thr_kinase_AS"/>
</dbReference>
<dbReference type="AlphaFoldDB" id="A0A4U1JAU0"/>
<comment type="caution">
    <text evidence="7">The sequence shown here is derived from an EMBL/GenBank/DDBJ whole genome shotgun (WGS) entry which is preliminary data.</text>
</comment>
<dbReference type="Gene3D" id="1.10.510.10">
    <property type="entry name" value="Transferase(Phosphotransferase) domain 1"/>
    <property type="match status" value="1"/>
</dbReference>
<reference evidence="7 8" key="1">
    <citation type="submission" date="2019-04" db="EMBL/GenBank/DDBJ databases">
        <authorList>
            <person name="Li Y."/>
            <person name="Wang J."/>
        </authorList>
    </citation>
    <scope>NUCLEOTIDE SEQUENCE [LARGE SCALE GENOMIC DNA]</scope>
    <source>
        <strain evidence="7 8">DSM 14668</strain>
    </source>
</reference>
<gene>
    <name evidence="7" type="ORF">E8A74_20220</name>
</gene>
<evidence type="ECO:0000256" key="4">
    <source>
        <dbReference type="ARBA" id="ARBA00022840"/>
    </source>
</evidence>
<dbReference type="PROSITE" id="PS50011">
    <property type="entry name" value="PROTEIN_KINASE_DOM"/>
    <property type="match status" value="1"/>
</dbReference>
<protein>
    <recommendedName>
        <fullName evidence="6">Protein kinase domain-containing protein</fullName>
    </recommendedName>
</protein>
<dbReference type="Proteomes" id="UP000309215">
    <property type="component" value="Unassembled WGS sequence"/>
</dbReference>
<name>A0A4U1JAU0_9BACT</name>
<dbReference type="PROSITE" id="PS00108">
    <property type="entry name" value="PROTEIN_KINASE_ST"/>
    <property type="match status" value="1"/>
</dbReference>
<dbReference type="PANTHER" id="PTHR43289:SF6">
    <property type="entry name" value="SERINE_THREONINE-PROTEIN KINASE NEKL-3"/>
    <property type="match status" value="1"/>
</dbReference>